<dbReference type="AlphaFoldDB" id="B6IWD6"/>
<keyword evidence="4" id="KW-0677">Repeat</keyword>
<feature type="transmembrane region" description="Helical" evidence="7">
    <location>
        <begin position="95"/>
        <end position="123"/>
    </location>
</feature>
<dbReference type="SUPFAM" id="SSF116726">
    <property type="entry name" value="TrkA C-terminal domain-like"/>
    <property type="match status" value="2"/>
</dbReference>
<evidence type="ECO:0000256" key="7">
    <source>
        <dbReference type="SAM" id="Phobius"/>
    </source>
</evidence>
<dbReference type="eggNOG" id="COG0569">
    <property type="taxonomic scope" value="Bacteria"/>
</dbReference>
<gene>
    <name evidence="9" type="ordered locus">RC1_3248</name>
</gene>
<feature type="transmembrane region" description="Helical" evidence="7">
    <location>
        <begin position="175"/>
        <end position="197"/>
    </location>
</feature>
<evidence type="ECO:0000256" key="5">
    <source>
        <dbReference type="ARBA" id="ARBA00022989"/>
    </source>
</evidence>
<evidence type="ECO:0000256" key="6">
    <source>
        <dbReference type="ARBA" id="ARBA00023136"/>
    </source>
</evidence>
<keyword evidence="10" id="KW-1185">Reference proteome</keyword>
<dbReference type="Gene3D" id="3.30.70.1450">
    <property type="entry name" value="Regulator of K+ conductance, C-terminal domain"/>
    <property type="match status" value="2"/>
</dbReference>
<evidence type="ECO:0000256" key="3">
    <source>
        <dbReference type="ARBA" id="ARBA00022692"/>
    </source>
</evidence>
<keyword evidence="2" id="KW-0813">Transport</keyword>
<dbReference type="Pfam" id="PF02080">
    <property type="entry name" value="TrkA_C"/>
    <property type="match status" value="2"/>
</dbReference>
<name>B6IWD6_RHOCS</name>
<feature type="transmembrane region" description="Helical" evidence="7">
    <location>
        <begin position="446"/>
        <end position="465"/>
    </location>
</feature>
<feature type="transmembrane region" description="Helical" evidence="7">
    <location>
        <begin position="570"/>
        <end position="592"/>
    </location>
</feature>
<dbReference type="GO" id="GO:0008324">
    <property type="term" value="F:monoatomic cation transmembrane transporter activity"/>
    <property type="evidence" value="ECO:0007669"/>
    <property type="project" value="InterPro"/>
</dbReference>
<dbReference type="PROSITE" id="PS51202">
    <property type="entry name" value="RCK_C"/>
    <property type="match status" value="2"/>
</dbReference>
<dbReference type="Proteomes" id="UP000001591">
    <property type="component" value="Chromosome"/>
</dbReference>
<feature type="transmembrane region" description="Helical" evidence="7">
    <location>
        <begin position="57"/>
        <end position="75"/>
    </location>
</feature>
<feature type="transmembrane region" description="Helical" evidence="7">
    <location>
        <begin position="477"/>
        <end position="501"/>
    </location>
</feature>
<feature type="transmembrane region" description="Helical" evidence="7">
    <location>
        <begin position="29"/>
        <end position="45"/>
    </location>
</feature>
<feature type="transmembrane region" description="Helical" evidence="7">
    <location>
        <begin position="401"/>
        <end position="434"/>
    </location>
</feature>
<dbReference type="InterPro" id="IPR004680">
    <property type="entry name" value="Cit_transptr-like_dom"/>
</dbReference>
<evidence type="ECO:0000313" key="9">
    <source>
        <dbReference type="EMBL" id="ACJ00610.1"/>
    </source>
</evidence>
<dbReference type="InterPro" id="IPR031312">
    <property type="entry name" value="Na/sul_symport_CS"/>
</dbReference>
<evidence type="ECO:0000256" key="4">
    <source>
        <dbReference type="ARBA" id="ARBA00022737"/>
    </source>
</evidence>
<reference evidence="9 10" key="1">
    <citation type="journal article" date="2010" name="BMC Genomics">
        <title>Metabolic flexibility revealed in the genome of the cyst-forming alpha-1 proteobacterium Rhodospirillum centenum.</title>
        <authorList>
            <person name="Lu Y.K."/>
            <person name="Marden J."/>
            <person name="Han M."/>
            <person name="Swingley W.D."/>
            <person name="Mastrian S.D."/>
            <person name="Chowdhury S.R."/>
            <person name="Hao J."/>
            <person name="Helmy T."/>
            <person name="Kim S."/>
            <person name="Kurdoglu A.A."/>
            <person name="Matthies H.J."/>
            <person name="Rollo D."/>
            <person name="Stothard P."/>
            <person name="Blankenship R.E."/>
            <person name="Bauer C.E."/>
            <person name="Touchman J.W."/>
        </authorList>
    </citation>
    <scope>NUCLEOTIDE SEQUENCE [LARGE SCALE GENOMIC DNA]</scope>
    <source>
        <strain evidence="10">ATCC 51521 / SW</strain>
    </source>
</reference>
<dbReference type="InterPro" id="IPR051679">
    <property type="entry name" value="DASS-Related_Transporters"/>
</dbReference>
<dbReference type="RefSeq" id="WP_012568389.1">
    <property type="nucleotide sequence ID" value="NC_011420.2"/>
</dbReference>
<dbReference type="HOGENOM" id="CLU_005170_6_1_5"/>
<accession>B6IWD6</accession>
<feature type="domain" description="RCK C-terminal" evidence="8">
    <location>
        <begin position="208"/>
        <end position="292"/>
    </location>
</feature>
<proteinExistence type="predicted"/>
<evidence type="ECO:0000256" key="2">
    <source>
        <dbReference type="ARBA" id="ARBA00022448"/>
    </source>
</evidence>
<feature type="transmembrane region" description="Helical" evidence="7">
    <location>
        <begin position="135"/>
        <end position="155"/>
    </location>
</feature>
<dbReference type="KEGG" id="rce:RC1_3248"/>
<dbReference type="InterPro" id="IPR036721">
    <property type="entry name" value="RCK_C_sf"/>
</dbReference>
<keyword evidence="6 7" id="KW-0472">Membrane</keyword>
<protein>
    <submittedName>
        <fullName evidence="9">Transporter, TrkA family protein</fullName>
    </submittedName>
</protein>
<comment type="subcellular location">
    <subcellularLocation>
        <location evidence="1">Membrane</location>
        <topology evidence="1">Multi-pass membrane protein</topology>
    </subcellularLocation>
</comment>
<keyword evidence="3 7" id="KW-0812">Transmembrane</keyword>
<keyword evidence="5 7" id="KW-1133">Transmembrane helix</keyword>
<dbReference type="PROSITE" id="PS01271">
    <property type="entry name" value="NA_SULFATE"/>
    <property type="match status" value="1"/>
</dbReference>
<dbReference type="eggNOG" id="COG0471">
    <property type="taxonomic scope" value="Bacteria"/>
</dbReference>
<feature type="transmembrane region" description="Helical" evidence="7">
    <location>
        <begin position="507"/>
        <end position="525"/>
    </location>
</feature>
<evidence type="ECO:0000259" key="8">
    <source>
        <dbReference type="PROSITE" id="PS51202"/>
    </source>
</evidence>
<dbReference type="PANTHER" id="PTHR43652">
    <property type="entry name" value="BASIC AMINO ACID ANTIPORTER YFCC-RELATED"/>
    <property type="match status" value="1"/>
</dbReference>
<sequence length="594" mass="61937">MPTGDQLIVFGILAGALALFIWDRLRYDLVAMLALVAAVVLGVVPGEKAFSGFSDTAVVTVAAVLVLSTAIRNSGLVDAALRPLGPLLRGPDAQVLILAGMVATLSAFMNNVGALAVFLPVALRVAQRSGRSPAELLMPLSFASLLGGLITLVGTPPNILISGVRRDMLGEGFDMFDFAPVGLGVTAAGLVVVAVGWRLLPRHRRGQGDPQDKFRIEDYTMEVRLPEGSPFVGRTVRQLEDEGEGDVTVAAVVREGFRRYVPHGHWTLLAGDILLLEGDPTIVKRVADAAGLTLEDDGDDTPPIAAGDGYGVVEAVVTETSPVVGSSPAELRLRHRYGVNLLAIGRHDRTAITRLKRVKLQPGDVIVLQGPLADMPDTLAALGCLPLAERNLQIGKPGNRVLPAAVMAAAVLLAALGLLPVAVAFVAAVLVLVLTRALALREVYGSIEWPVIVLLGALIPVSNALRDTGGTEVIAGWLSLAVSGVPPVAALALITAATMLVTPVLNNAATVLVMAPIGVGLAQHLGLNPDPFLMAVAVGASSDFLTPIGHQSNTLVMGPAGYRFSDYWRLGLPLSLTVLAVGVPLIALVWPLTG</sequence>
<evidence type="ECO:0000256" key="1">
    <source>
        <dbReference type="ARBA" id="ARBA00004141"/>
    </source>
</evidence>
<dbReference type="OrthoDB" id="9809303at2"/>
<dbReference type="GO" id="GO:0005886">
    <property type="term" value="C:plasma membrane"/>
    <property type="evidence" value="ECO:0007669"/>
    <property type="project" value="TreeGrafter"/>
</dbReference>
<dbReference type="Pfam" id="PF03600">
    <property type="entry name" value="CitMHS"/>
    <property type="match status" value="1"/>
</dbReference>
<organism evidence="9 10">
    <name type="scientific">Rhodospirillum centenum (strain ATCC 51521 / SW)</name>
    <dbReference type="NCBI Taxonomy" id="414684"/>
    <lineage>
        <taxon>Bacteria</taxon>
        <taxon>Pseudomonadati</taxon>
        <taxon>Pseudomonadota</taxon>
        <taxon>Alphaproteobacteria</taxon>
        <taxon>Rhodospirillales</taxon>
        <taxon>Rhodospirillaceae</taxon>
        <taxon>Rhodospirillum</taxon>
    </lineage>
</organism>
<dbReference type="STRING" id="414684.RC1_3248"/>
<dbReference type="InterPro" id="IPR006037">
    <property type="entry name" value="RCK_C"/>
</dbReference>
<evidence type="ECO:0000313" key="10">
    <source>
        <dbReference type="Proteomes" id="UP000001591"/>
    </source>
</evidence>
<dbReference type="CDD" id="cd01115">
    <property type="entry name" value="SLC13_permease"/>
    <property type="match status" value="1"/>
</dbReference>
<feature type="transmembrane region" description="Helical" evidence="7">
    <location>
        <begin position="7"/>
        <end position="23"/>
    </location>
</feature>
<feature type="domain" description="RCK C-terminal" evidence="8">
    <location>
        <begin position="299"/>
        <end position="385"/>
    </location>
</feature>
<dbReference type="PANTHER" id="PTHR43652:SF2">
    <property type="entry name" value="BASIC AMINO ACID ANTIPORTER YFCC-RELATED"/>
    <property type="match status" value="1"/>
</dbReference>
<dbReference type="EMBL" id="CP000613">
    <property type="protein sequence ID" value="ACJ00610.1"/>
    <property type="molecule type" value="Genomic_DNA"/>
</dbReference>
<dbReference type="GO" id="GO:0006813">
    <property type="term" value="P:potassium ion transport"/>
    <property type="evidence" value="ECO:0007669"/>
    <property type="project" value="InterPro"/>
</dbReference>